<evidence type="ECO:0000313" key="2">
    <source>
        <dbReference type="Proteomes" id="UP000272025"/>
    </source>
</evidence>
<organism evidence="1 2">
    <name type="scientific">Sodiomyces alkalinus (strain CBS 110278 / VKM F-3762 / F11)</name>
    <name type="common">Alkaliphilic filamentous fungus</name>
    <dbReference type="NCBI Taxonomy" id="1314773"/>
    <lineage>
        <taxon>Eukaryota</taxon>
        <taxon>Fungi</taxon>
        <taxon>Dikarya</taxon>
        <taxon>Ascomycota</taxon>
        <taxon>Pezizomycotina</taxon>
        <taxon>Sordariomycetes</taxon>
        <taxon>Hypocreomycetidae</taxon>
        <taxon>Glomerellales</taxon>
        <taxon>Plectosphaerellaceae</taxon>
        <taxon>Sodiomyces</taxon>
    </lineage>
</organism>
<protein>
    <submittedName>
        <fullName evidence="1">Uncharacterized protein</fullName>
    </submittedName>
</protein>
<dbReference type="Proteomes" id="UP000272025">
    <property type="component" value="Unassembled WGS sequence"/>
</dbReference>
<name>A0A3N2PLD3_SODAK</name>
<accession>A0A3N2PLD3</accession>
<evidence type="ECO:0000313" key="1">
    <source>
        <dbReference type="EMBL" id="ROT35333.1"/>
    </source>
</evidence>
<sequence length="166" mass="18440">MSQRPTPLPPPSWDVASLRLPLPAVLHDVTSWEVTPPRLPLHTALSPQVFSMKLANTNFSSRRSILEGDDERKEQENLPFLDAILLPRVASPDRGKKQAPVFGRRDPTVKSWTPQEASFGWPTCLVDLLQAGVRNPWLQLAPIMAKSQGVTTLQLSQESSPTVWCA</sequence>
<gene>
    <name evidence="1" type="ORF">SODALDRAFT_381507</name>
</gene>
<reference evidence="1 2" key="1">
    <citation type="journal article" date="2018" name="Mol. Ecol.">
        <title>The obligate alkalophilic soda-lake fungus Sodiomyces alkalinus has shifted to a protein diet.</title>
        <authorList>
            <person name="Grum-Grzhimaylo A.A."/>
            <person name="Falkoski D.L."/>
            <person name="van den Heuvel J."/>
            <person name="Valero-Jimenez C.A."/>
            <person name="Min B."/>
            <person name="Choi I.G."/>
            <person name="Lipzen A."/>
            <person name="Daum C.G."/>
            <person name="Aanen D.K."/>
            <person name="Tsang A."/>
            <person name="Henrissat B."/>
            <person name="Bilanenko E.N."/>
            <person name="de Vries R.P."/>
            <person name="van Kan J.A.L."/>
            <person name="Grigoriev I.V."/>
            <person name="Debets A.J.M."/>
        </authorList>
    </citation>
    <scope>NUCLEOTIDE SEQUENCE [LARGE SCALE GENOMIC DNA]</scope>
    <source>
        <strain evidence="1 2">F11</strain>
    </source>
</reference>
<dbReference type="GeneID" id="39583648"/>
<proteinExistence type="predicted"/>
<dbReference type="EMBL" id="ML119061">
    <property type="protein sequence ID" value="ROT35333.1"/>
    <property type="molecule type" value="Genomic_DNA"/>
</dbReference>
<dbReference type="AlphaFoldDB" id="A0A3N2PLD3"/>
<dbReference type="RefSeq" id="XP_028463139.1">
    <property type="nucleotide sequence ID" value="XM_028615171.1"/>
</dbReference>
<keyword evidence="2" id="KW-1185">Reference proteome</keyword>